<dbReference type="RefSeq" id="WP_199919730.1">
    <property type="nucleotide sequence ID" value="NZ_CP020921.1"/>
</dbReference>
<proteinExistence type="predicted"/>
<keyword evidence="4" id="KW-0131">Cell cycle</keyword>
<evidence type="ECO:0000313" key="5">
    <source>
        <dbReference type="EMBL" id="AWB10561.1"/>
    </source>
</evidence>
<dbReference type="PIRSF" id="PIRSF019345">
    <property type="entry name" value="ScpB"/>
    <property type="match status" value="1"/>
</dbReference>
<dbReference type="InterPro" id="IPR005234">
    <property type="entry name" value="ScpB_csome_segregation"/>
</dbReference>
<dbReference type="Proteomes" id="UP000244792">
    <property type="component" value="Chromosome"/>
</dbReference>
<dbReference type="Pfam" id="PF04079">
    <property type="entry name" value="SMC_ScpB"/>
    <property type="match status" value="1"/>
</dbReference>
<dbReference type="PANTHER" id="PTHR34298">
    <property type="entry name" value="SEGREGATION AND CONDENSATION PROTEIN B"/>
    <property type="match status" value="1"/>
</dbReference>
<keyword evidence="2" id="KW-0132">Cell division</keyword>
<dbReference type="KEGG" id="taci:TDSAC_1219"/>
<dbReference type="AlphaFoldDB" id="A0A2R4W176"/>
<evidence type="ECO:0000256" key="3">
    <source>
        <dbReference type="ARBA" id="ARBA00022829"/>
    </source>
</evidence>
<dbReference type="GO" id="GO:0051304">
    <property type="term" value="P:chromosome separation"/>
    <property type="evidence" value="ECO:0007669"/>
    <property type="project" value="InterPro"/>
</dbReference>
<dbReference type="EMBL" id="CP020921">
    <property type="protein sequence ID" value="AWB10561.1"/>
    <property type="molecule type" value="Genomic_DNA"/>
</dbReference>
<gene>
    <name evidence="5" type="ORF">TDSAC_1219</name>
</gene>
<evidence type="ECO:0000256" key="4">
    <source>
        <dbReference type="ARBA" id="ARBA00023306"/>
    </source>
</evidence>
<reference evidence="5 6" key="1">
    <citation type="submission" date="2017-04" db="EMBL/GenBank/DDBJ databases">
        <title>Genomic insights into metabolism of Thermodesulfobium acidiphilum.</title>
        <authorList>
            <person name="Toshchakov S.V."/>
            <person name="Frolov E.N."/>
            <person name="Kublanov I.V."/>
            <person name="Samarov N.I."/>
            <person name="Novikov A."/>
            <person name="Lebedinsky A.V."/>
            <person name="Bonch-Osmolovskaya E.A."/>
            <person name="Chernyh N.A."/>
        </authorList>
    </citation>
    <scope>NUCLEOTIDE SEQUENCE [LARGE SCALE GENOMIC DNA]</scope>
    <source>
        <strain evidence="5 6">3127-1</strain>
    </source>
</reference>
<dbReference type="GO" id="GO:0051301">
    <property type="term" value="P:cell division"/>
    <property type="evidence" value="ECO:0007669"/>
    <property type="project" value="UniProtKB-KW"/>
</dbReference>
<organism evidence="5 6">
    <name type="scientific">Thermodesulfobium acidiphilum</name>
    <dbReference type="NCBI Taxonomy" id="1794699"/>
    <lineage>
        <taxon>Bacteria</taxon>
        <taxon>Pseudomonadati</taxon>
        <taxon>Thermodesulfobiota</taxon>
        <taxon>Thermodesulfobiia</taxon>
        <taxon>Thermodesulfobiales</taxon>
        <taxon>Thermodesulfobiaceae</taxon>
        <taxon>Thermodesulfobium</taxon>
    </lineage>
</organism>
<accession>A0A2R4W176</accession>
<dbReference type="InterPro" id="IPR036388">
    <property type="entry name" value="WH-like_DNA-bd_sf"/>
</dbReference>
<dbReference type="InterPro" id="IPR036390">
    <property type="entry name" value="WH_DNA-bd_sf"/>
</dbReference>
<keyword evidence="6" id="KW-1185">Reference proteome</keyword>
<keyword evidence="3" id="KW-0159">Chromosome partition</keyword>
<dbReference type="NCBIfam" id="TIGR00281">
    <property type="entry name" value="SMC-Scp complex subunit ScpB"/>
    <property type="match status" value="1"/>
</dbReference>
<protein>
    <submittedName>
        <fullName evidence="5">Segregation and condensation protein B</fullName>
    </submittedName>
</protein>
<dbReference type="SUPFAM" id="SSF46785">
    <property type="entry name" value="Winged helix' DNA-binding domain"/>
    <property type="match status" value="2"/>
</dbReference>
<dbReference type="PANTHER" id="PTHR34298:SF2">
    <property type="entry name" value="SEGREGATION AND CONDENSATION PROTEIN B"/>
    <property type="match status" value="1"/>
</dbReference>
<keyword evidence="1" id="KW-0963">Cytoplasm</keyword>
<name>A0A2R4W176_THEAF</name>
<evidence type="ECO:0000313" key="6">
    <source>
        <dbReference type="Proteomes" id="UP000244792"/>
    </source>
</evidence>
<dbReference type="Gene3D" id="1.10.10.10">
    <property type="entry name" value="Winged helix-like DNA-binding domain superfamily/Winged helix DNA-binding domain"/>
    <property type="match status" value="2"/>
</dbReference>
<sequence length="167" mass="19275">MKDFKKIIEAIIFLNVKPIKLDNISKAVGIKPEKVEDLIDQLNNEYKDRSFKIYKNSKGYFFGIRPEFKDFVLCKRDNEKLSKSMLEVLAIIAYNQPISASNVSKIRGLRSEKQVMKLFENGFIKILSFNNAPIKQPLFGVSNKFFDFFGLSSLDELPPIEDLNLRS</sequence>
<evidence type="ECO:0000256" key="2">
    <source>
        <dbReference type="ARBA" id="ARBA00022618"/>
    </source>
</evidence>
<evidence type="ECO:0000256" key="1">
    <source>
        <dbReference type="ARBA" id="ARBA00022490"/>
    </source>
</evidence>